<evidence type="ECO:0000313" key="3">
    <source>
        <dbReference type="Proteomes" id="UP000730161"/>
    </source>
</evidence>
<dbReference type="SUPFAM" id="SSF51735">
    <property type="entry name" value="NAD(P)-binding Rossmann-fold domains"/>
    <property type="match status" value="2"/>
</dbReference>
<name>A0A8J7W649_9EURY</name>
<dbReference type="InterPro" id="IPR051450">
    <property type="entry name" value="Gfo/Idh/MocA_Oxidoreductases"/>
</dbReference>
<dbReference type="PANTHER" id="PTHR43377:SF1">
    <property type="entry name" value="BILIVERDIN REDUCTASE A"/>
    <property type="match status" value="1"/>
</dbReference>
<evidence type="ECO:0000313" key="2">
    <source>
        <dbReference type="EMBL" id="MBR1368258.1"/>
    </source>
</evidence>
<dbReference type="Pfam" id="PF22725">
    <property type="entry name" value="GFO_IDH_MocA_C3"/>
    <property type="match status" value="1"/>
</dbReference>
<dbReference type="InterPro" id="IPR000683">
    <property type="entry name" value="Gfo/Idh/MocA-like_OxRdtase_N"/>
</dbReference>
<dbReference type="SUPFAM" id="SSF50129">
    <property type="entry name" value="GroES-like"/>
    <property type="match status" value="1"/>
</dbReference>
<dbReference type="GO" id="GO:0016491">
    <property type="term" value="F:oxidoreductase activity"/>
    <property type="evidence" value="ECO:0007669"/>
    <property type="project" value="InterPro"/>
</dbReference>
<reference evidence="2" key="1">
    <citation type="submission" date="2014-12" db="EMBL/GenBank/DDBJ databases">
        <authorList>
            <person name="Huang H.-H."/>
            <person name="Chen S.-C."/>
            <person name="Lai M.-C."/>
        </authorList>
    </citation>
    <scope>NUCLEOTIDE SEQUENCE</scope>
    <source>
        <strain evidence="2">K1F9705b</strain>
    </source>
</reference>
<gene>
    <name evidence="2" type="ORF">RJ53_01605</name>
</gene>
<dbReference type="InterPro" id="IPR013149">
    <property type="entry name" value="ADH-like_C"/>
</dbReference>
<dbReference type="RefSeq" id="WP_211529874.1">
    <property type="nucleotide sequence ID" value="NZ_JWHL01000002.1"/>
</dbReference>
<dbReference type="InterPro" id="IPR011032">
    <property type="entry name" value="GroES-like_sf"/>
</dbReference>
<evidence type="ECO:0000259" key="1">
    <source>
        <dbReference type="SMART" id="SM00829"/>
    </source>
</evidence>
<dbReference type="GO" id="GO:0000166">
    <property type="term" value="F:nucleotide binding"/>
    <property type="evidence" value="ECO:0007669"/>
    <property type="project" value="InterPro"/>
</dbReference>
<feature type="domain" description="Enoyl reductase (ER)" evidence="1">
    <location>
        <begin position="42"/>
        <end position="363"/>
    </location>
</feature>
<comment type="caution">
    <text evidence="2">The sequence shown here is derived from an EMBL/GenBank/DDBJ whole genome shotgun (WGS) entry which is preliminary data.</text>
</comment>
<proteinExistence type="predicted"/>
<protein>
    <submittedName>
        <fullName evidence="2">Oxidoreductase</fullName>
    </submittedName>
</protein>
<sequence length="723" mass="78740">MKQLLLDLQNGEVCIEDVPLPVLKNGVMVETAYSLISAGTEGALLSLAGKSLLGKARERPDLANKVIAKMKTDGVLTGYQQAMSRLAKPEPLGYSCAGIVTQTNVSDFSIGDRVACAGAGYANHAEMNYIPKNLCIRVPDSVSLRDASFTTVGAIAMQGVRNARVQVGDATVVIGLGLIGLLTVQILKAAGCRVFAIDVDQKKIALATDLGADVATNYDNLTGKMEAFSPFGADAVIITAATKSNGPVELAGDLVRQQGRVVAVGMVGMELPREKYYDKEAEFVVSRSYGPGRYDRQYEEKGIDYPIAIRWTERRNMESFLGLLAEGKITLDRLITHEFSGDDAVSAYDLIEKRREPFIGVVLRYDGDSERKSASVVHIAQGAEKKAPAEGVVRLGCIGAGIQALSALFPHFSKLPVQLTGLATATGLSGTSVAKKYGFEYCTTDYREILQDEKTDAVIISTRNDLHAEMAIEAMRAGKRVFVEKPLATTMEDLEKVASVWKECGGQLQVGFNRRYSPLTMQLTEFFKERSSPMVIHYRVNAGPIPPDLWVNDAEQGGGMLISECCHFIDYILCLSGARPIEVYAKSVLPGGSINRFSNLQIVISLDDGSIGTITYTTLGDKAYSKEQVEVFCDGSVGVLTDFRELRLVRDGKEKKTKRWLSQDKGFFEELERFVSGERDDVLPSLFSTMLTFKAWESVEKGVSIPVGLNEPGMTAIERETGI</sequence>
<keyword evidence="3" id="KW-1185">Reference proteome</keyword>
<dbReference type="OrthoDB" id="25239at2157"/>
<dbReference type="Gene3D" id="3.40.50.720">
    <property type="entry name" value="NAD(P)-binding Rossmann-like Domain"/>
    <property type="match status" value="2"/>
</dbReference>
<dbReference type="InterPro" id="IPR055170">
    <property type="entry name" value="GFO_IDH_MocA-like_dom"/>
</dbReference>
<dbReference type="Gene3D" id="3.90.180.10">
    <property type="entry name" value="Medium-chain alcohol dehydrogenases, catalytic domain"/>
    <property type="match status" value="1"/>
</dbReference>
<dbReference type="PANTHER" id="PTHR43377">
    <property type="entry name" value="BILIVERDIN REDUCTASE A"/>
    <property type="match status" value="1"/>
</dbReference>
<dbReference type="CDD" id="cd08255">
    <property type="entry name" value="2-desacetyl-2-hydroxyethyl_bacteriochlorophyllide_like"/>
    <property type="match status" value="1"/>
</dbReference>
<organism evidence="2 3">
    <name type="scientific">Methanocalculus chunghsingensis</name>
    <dbReference type="NCBI Taxonomy" id="156457"/>
    <lineage>
        <taxon>Archaea</taxon>
        <taxon>Methanobacteriati</taxon>
        <taxon>Methanobacteriota</taxon>
        <taxon>Stenosarchaea group</taxon>
        <taxon>Methanomicrobia</taxon>
        <taxon>Methanomicrobiales</taxon>
        <taxon>Methanocalculaceae</taxon>
        <taxon>Methanocalculus</taxon>
    </lineage>
</organism>
<dbReference type="Pfam" id="PF01408">
    <property type="entry name" value="GFO_IDH_MocA"/>
    <property type="match status" value="1"/>
</dbReference>
<dbReference type="Pfam" id="PF00107">
    <property type="entry name" value="ADH_zinc_N"/>
    <property type="match status" value="1"/>
</dbReference>
<dbReference type="SUPFAM" id="SSF55347">
    <property type="entry name" value="Glyceraldehyde-3-phosphate dehydrogenase-like, C-terminal domain"/>
    <property type="match status" value="1"/>
</dbReference>
<dbReference type="EMBL" id="JWHL01000002">
    <property type="protein sequence ID" value="MBR1368258.1"/>
    <property type="molecule type" value="Genomic_DNA"/>
</dbReference>
<dbReference type="AlphaFoldDB" id="A0A8J7W649"/>
<dbReference type="InterPro" id="IPR020843">
    <property type="entry name" value="ER"/>
</dbReference>
<dbReference type="Proteomes" id="UP000730161">
    <property type="component" value="Unassembled WGS sequence"/>
</dbReference>
<dbReference type="SMART" id="SM00829">
    <property type="entry name" value="PKS_ER"/>
    <property type="match status" value="1"/>
</dbReference>
<accession>A0A8J7W649</accession>
<dbReference type="InterPro" id="IPR036291">
    <property type="entry name" value="NAD(P)-bd_dom_sf"/>
</dbReference>
<dbReference type="Gene3D" id="3.30.360.10">
    <property type="entry name" value="Dihydrodipicolinate Reductase, domain 2"/>
    <property type="match status" value="1"/>
</dbReference>